<keyword evidence="2" id="KW-1133">Transmembrane helix</keyword>
<dbReference type="AlphaFoldDB" id="A0A6C0AZ30"/>
<reference evidence="3" key="1">
    <citation type="journal article" date="2020" name="Nature">
        <title>Giant virus diversity and host interactions through global metagenomics.</title>
        <authorList>
            <person name="Schulz F."/>
            <person name="Roux S."/>
            <person name="Paez-Espino D."/>
            <person name="Jungbluth S."/>
            <person name="Walsh D.A."/>
            <person name="Denef V.J."/>
            <person name="McMahon K.D."/>
            <person name="Konstantinidis K.T."/>
            <person name="Eloe-Fadrosh E.A."/>
            <person name="Kyrpides N.C."/>
            <person name="Woyke T."/>
        </authorList>
    </citation>
    <scope>NUCLEOTIDE SEQUENCE</scope>
    <source>
        <strain evidence="3">GVMAG-S-ERX556022-25</strain>
    </source>
</reference>
<feature type="compositionally biased region" description="Low complexity" evidence="1">
    <location>
        <begin position="13"/>
        <end position="29"/>
    </location>
</feature>
<name>A0A6C0AZ30_9ZZZZ</name>
<keyword evidence="2" id="KW-0812">Transmembrane</keyword>
<protein>
    <submittedName>
        <fullName evidence="3">Uncharacterized protein</fullName>
    </submittedName>
</protein>
<accession>A0A6C0AZ30</accession>
<dbReference type="EMBL" id="MN738808">
    <property type="protein sequence ID" value="QHS84465.1"/>
    <property type="molecule type" value="Genomic_DNA"/>
</dbReference>
<keyword evidence="2" id="KW-0472">Membrane</keyword>
<proteinExistence type="predicted"/>
<sequence>MAEITTTAIDQLPINPQSQPNNNNSIPIQQNQSNNEEIQNVKIQNYGQQLDAERQNNQSMHPQNFGSEFNSVLKDAALTGATKLPSRDIPKNTLPIQQDENTKVNFVPNNNSNDYIGNILNREQVILQDTLKQNRNDNMDYFYQQLQIPILVAILYFLFQLPSFRKNVLSFLPSLFNKDGNPNLYGYIFNSIMFSGSYALLMKGITHFSS</sequence>
<feature type="transmembrane region" description="Helical" evidence="2">
    <location>
        <begin position="184"/>
        <end position="201"/>
    </location>
</feature>
<evidence type="ECO:0000256" key="1">
    <source>
        <dbReference type="SAM" id="MobiDB-lite"/>
    </source>
</evidence>
<feature type="transmembrane region" description="Helical" evidence="2">
    <location>
        <begin position="141"/>
        <end position="164"/>
    </location>
</feature>
<evidence type="ECO:0000256" key="2">
    <source>
        <dbReference type="SAM" id="Phobius"/>
    </source>
</evidence>
<organism evidence="3">
    <name type="scientific">viral metagenome</name>
    <dbReference type="NCBI Taxonomy" id="1070528"/>
    <lineage>
        <taxon>unclassified sequences</taxon>
        <taxon>metagenomes</taxon>
        <taxon>organismal metagenomes</taxon>
    </lineage>
</organism>
<feature type="region of interest" description="Disordered" evidence="1">
    <location>
        <begin position="1"/>
        <end position="29"/>
    </location>
</feature>
<evidence type="ECO:0000313" key="3">
    <source>
        <dbReference type="EMBL" id="QHS84465.1"/>
    </source>
</evidence>